<dbReference type="InterPro" id="IPR001214">
    <property type="entry name" value="SET_dom"/>
</dbReference>
<dbReference type="InterPro" id="IPR046341">
    <property type="entry name" value="SET_dom_sf"/>
</dbReference>
<proteinExistence type="predicted"/>
<dbReference type="OrthoDB" id="510863at2"/>
<dbReference type="Pfam" id="PF00856">
    <property type="entry name" value="SET"/>
    <property type="match status" value="1"/>
</dbReference>
<organism evidence="2 3">
    <name type="scientific">Frateuria aurantia (strain ATCC 33424 / DSM 6220 / KCTC 2777 / LMG 1558 / NBRC 3245 / NCIMB 13370)</name>
    <name type="common">Acetobacter aurantius</name>
    <dbReference type="NCBI Taxonomy" id="767434"/>
    <lineage>
        <taxon>Bacteria</taxon>
        <taxon>Pseudomonadati</taxon>
        <taxon>Pseudomonadota</taxon>
        <taxon>Gammaproteobacteria</taxon>
        <taxon>Lysobacterales</taxon>
        <taxon>Rhodanobacteraceae</taxon>
        <taxon>Frateuria</taxon>
    </lineage>
</organism>
<evidence type="ECO:0000259" key="1">
    <source>
        <dbReference type="Pfam" id="PF00856"/>
    </source>
</evidence>
<accession>H8L6Q5</accession>
<dbReference type="STRING" id="767434.Fraau_2512"/>
<dbReference type="SUPFAM" id="SSF82199">
    <property type="entry name" value="SET domain"/>
    <property type="match status" value="1"/>
</dbReference>
<name>H8L6Q5_FRAAD</name>
<dbReference type="eggNOG" id="COG2940">
    <property type="taxonomic scope" value="Bacteria"/>
</dbReference>
<dbReference type="AlphaFoldDB" id="H8L6Q5"/>
<dbReference type="KEGG" id="fau:Fraau_2512"/>
<dbReference type="RefSeq" id="WP_014403874.1">
    <property type="nucleotide sequence ID" value="NC_017033.1"/>
</dbReference>
<dbReference type="EMBL" id="CP003350">
    <property type="protein sequence ID" value="AFC86871.1"/>
    <property type="molecule type" value="Genomic_DNA"/>
</dbReference>
<gene>
    <name evidence="2" type="ordered locus">Fraau_2512</name>
</gene>
<sequence length="158" mass="17346">MILPSYKIAPSLLPGAGLGLFLTEPVSAGRIITAPDAIDRTWTGRQLAEQPELAGLQHTSARWFEDRYTVSPDWPDECYLNHSFEPTGLWHLGFVFAMDELPTGCEITIDYRHLLPPGISEDFTDALTGQTITGWTWADSLRISTEALAALLSGAGRT</sequence>
<reference evidence="2" key="1">
    <citation type="submission" date="2012-02" db="EMBL/GenBank/DDBJ databases">
        <title>The complete genome of Frateuria aurantia DSM 6220.</title>
        <authorList>
            <consortium name="US DOE Joint Genome Institute (JGI-PGF)"/>
            <person name="Lucas S."/>
            <person name="Copeland A."/>
            <person name="Lapidus A."/>
            <person name="Glavina del Rio T."/>
            <person name="Dalin E."/>
            <person name="Tice H."/>
            <person name="Bruce D."/>
            <person name="Goodwin L."/>
            <person name="Pitluck S."/>
            <person name="Peters L."/>
            <person name="Ovchinnikova G."/>
            <person name="Teshima H."/>
            <person name="Kyrpides N."/>
            <person name="Mavromatis K."/>
            <person name="Ivanova N."/>
            <person name="Brettin T."/>
            <person name="Detter J.C."/>
            <person name="Han C."/>
            <person name="Larimer F."/>
            <person name="Land M."/>
            <person name="Hauser L."/>
            <person name="Markowitz V."/>
            <person name="Cheng J.-F."/>
            <person name="Hugenholtz P."/>
            <person name="Woyke T."/>
            <person name="Wu D."/>
            <person name="Brambilla E."/>
            <person name="Klenk H.-P."/>
            <person name="Eisen J.A."/>
        </authorList>
    </citation>
    <scope>NUCLEOTIDE SEQUENCE</scope>
    <source>
        <strain evidence="2">DSM 6220</strain>
    </source>
</reference>
<feature type="domain" description="SET" evidence="1">
    <location>
        <begin position="17"/>
        <end position="111"/>
    </location>
</feature>
<dbReference type="CDD" id="cd08161">
    <property type="entry name" value="SET"/>
    <property type="match status" value="1"/>
</dbReference>
<keyword evidence="3" id="KW-1185">Reference proteome</keyword>
<protein>
    <recommendedName>
        <fullName evidence="1">SET domain-containing protein</fullName>
    </recommendedName>
</protein>
<evidence type="ECO:0000313" key="3">
    <source>
        <dbReference type="Proteomes" id="UP000005234"/>
    </source>
</evidence>
<dbReference type="HOGENOM" id="CLU_111959_0_0_6"/>
<evidence type="ECO:0000313" key="2">
    <source>
        <dbReference type="EMBL" id="AFC86871.1"/>
    </source>
</evidence>
<dbReference type="Proteomes" id="UP000005234">
    <property type="component" value="Chromosome"/>
</dbReference>